<dbReference type="PROSITE" id="PS01137">
    <property type="entry name" value="TATD_1"/>
    <property type="match status" value="1"/>
</dbReference>
<proteinExistence type="inferred from homology"/>
<evidence type="ECO:0000256" key="2">
    <source>
        <dbReference type="ARBA" id="ARBA00022801"/>
    </source>
</evidence>
<comment type="similarity">
    <text evidence="1">Belongs to the metallo-dependent hydrolases superfamily. TatD-type hydrolase family.</text>
</comment>
<comment type="caution">
    <text evidence="3">The sequence shown here is derived from an EMBL/GenBank/DDBJ whole genome shotgun (WGS) entry which is preliminary data.</text>
</comment>
<protein>
    <submittedName>
        <fullName evidence="3">Uncharacterized protein</fullName>
    </submittedName>
</protein>
<dbReference type="AlphaFoldDB" id="A0A8S2QJ36"/>
<dbReference type="Proteomes" id="UP000681720">
    <property type="component" value="Unassembled WGS sequence"/>
</dbReference>
<dbReference type="PANTHER" id="PTHR47176">
    <property type="entry name" value="OSJNBA0020J04.13 PROTEIN"/>
    <property type="match status" value="1"/>
</dbReference>
<gene>
    <name evidence="3" type="ORF">GIL414_LOCUS17328</name>
</gene>
<name>A0A8S2QJ36_9BILA</name>
<sequence>MNSQLCFKSLYESCKCPLHTHLNKQLPIVDSHCHLDDFSNNHPYFRSVSASNIREVFLVSNKHKFHNWDTVFPLPYQNIHVYETFGMHPKFIPERDIHLKLAHLENIFCDYLHPVSGRHIAGVGETGLDETSKSPLEHQKLAFERQVILARNLNLPLLPIQMIVTHILVVSENQSSNSSSLFIQNNAQTFSHHISSTDLFHVS</sequence>
<evidence type="ECO:0000256" key="1">
    <source>
        <dbReference type="ARBA" id="ARBA00009275"/>
    </source>
</evidence>
<dbReference type="SUPFAM" id="SSF51556">
    <property type="entry name" value="Metallo-dependent hydrolases"/>
    <property type="match status" value="1"/>
</dbReference>
<dbReference type="PANTHER" id="PTHR47176:SF1">
    <property type="entry name" value="OS04G0577500 PROTEIN"/>
    <property type="match status" value="1"/>
</dbReference>
<dbReference type="Gene3D" id="3.20.20.140">
    <property type="entry name" value="Metal-dependent hydrolases"/>
    <property type="match status" value="1"/>
</dbReference>
<evidence type="ECO:0000313" key="3">
    <source>
        <dbReference type="EMBL" id="CAF4105788.1"/>
    </source>
</evidence>
<accession>A0A8S2QJ36</accession>
<dbReference type="InterPro" id="IPR001130">
    <property type="entry name" value="TatD-like"/>
</dbReference>
<dbReference type="Pfam" id="PF01026">
    <property type="entry name" value="TatD_DNase"/>
    <property type="match status" value="1"/>
</dbReference>
<dbReference type="InterPro" id="IPR032466">
    <property type="entry name" value="Metal_Hydrolase"/>
</dbReference>
<keyword evidence="2" id="KW-0378">Hydrolase</keyword>
<dbReference type="EMBL" id="CAJOBJ010008191">
    <property type="protein sequence ID" value="CAF4105788.1"/>
    <property type="molecule type" value="Genomic_DNA"/>
</dbReference>
<dbReference type="GO" id="GO:0016788">
    <property type="term" value="F:hydrolase activity, acting on ester bonds"/>
    <property type="evidence" value="ECO:0007669"/>
    <property type="project" value="InterPro"/>
</dbReference>
<reference evidence="3" key="1">
    <citation type="submission" date="2021-02" db="EMBL/GenBank/DDBJ databases">
        <authorList>
            <person name="Nowell W R."/>
        </authorList>
    </citation>
    <scope>NUCLEOTIDE SEQUENCE</scope>
</reference>
<organism evidence="3 4">
    <name type="scientific">Rotaria magnacalcarata</name>
    <dbReference type="NCBI Taxonomy" id="392030"/>
    <lineage>
        <taxon>Eukaryota</taxon>
        <taxon>Metazoa</taxon>
        <taxon>Spiralia</taxon>
        <taxon>Gnathifera</taxon>
        <taxon>Rotifera</taxon>
        <taxon>Eurotatoria</taxon>
        <taxon>Bdelloidea</taxon>
        <taxon>Philodinida</taxon>
        <taxon>Philodinidae</taxon>
        <taxon>Rotaria</taxon>
    </lineage>
</organism>
<evidence type="ECO:0000313" key="4">
    <source>
        <dbReference type="Proteomes" id="UP000681720"/>
    </source>
</evidence>
<dbReference type="InterPro" id="IPR018228">
    <property type="entry name" value="DNase_TatD-rel_CS"/>
</dbReference>